<name>A0AAV5VL83_9BILA</name>
<comment type="similarity">
    <text evidence="2 11">Belongs to the replication factor A protein 1 family.</text>
</comment>
<dbReference type="InterPro" id="IPR012340">
    <property type="entry name" value="NA-bd_OB-fold"/>
</dbReference>
<dbReference type="GO" id="GO:0006310">
    <property type="term" value="P:DNA recombination"/>
    <property type="evidence" value="ECO:0007669"/>
    <property type="project" value="InterPro"/>
</dbReference>
<evidence type="ECO:0000256" key="2">
    <source>
        <dbReference type="ARBA" id="ARBA00005690"/>
    </source>
</evidence>
<dbReference type="GO" id="GO:0005634">
    <property type="term" value="C:nucleus"/>
    <property type="evidence" value="ECO:0007669"/>
    <property type="project" value="UniProtKB-SubCell"/>
</dbReference>
<dbReference type="InterPro" id="IPR004591">
    <property type="entry name" value="Rfa1"/>
</dbReference>
<dbReference type="InterPro" id="IPR031657">
    <property type="entry name" value="REPA_OB_2"/>
</dbReference>
<keyword evidence="4 11" id="KW-0479">Metal-binding</keyword>
<dbReference type="Proteomes" id="UP001432322">
    <property type="component" value="Unassembled WGS sequence"/>
</dbReference>
<dbReference type="FunFam" id="2.40.50.140:FF:000041">
    <property type="entry name" value="Replication protein A subunit"/>
    <property type="match status" value="1"/>
</dbReference>
<evidence type="ECO:0000256" key="1">
    <source>
        <dbReference type="ARBA" id="ARBA00004123"/>
    </source>
</evidence>
<dbReference type="Pfam" id="PF02721">
    <property type="entry name" value="DUF223"/>
    <property type="match status" value="1"/>
</dbReference>
<dbReference type="InterPro" id="IPR013955">
    <property type="entry name" value="Rep_factor-A_C"/>
</dbReference>
<dbReference type="SUPFAM" id="SSF50249">
    <property type="entry name" value="Nucleic acid-binding proteins"/>
    <property type="match status" value="3"/>
</dbReference>
<evidence type="ECO:0000313" key="17">
    <source>
        <dbReference type="Proteomes" id="UP001432322"/>
    </source>
</evidence>
<dbReference type="Gene3D" id="2.40.50.140">
    <property type="entry name" value="Nucleic acid-binding proteins"/>
    <property type="match status" value="3"/>
</dbReference>
<dbReference type="CDD" id="cd04476">
    <property type="entry name" value="RPA1_DBD_C"/>
    <property type="match status" value="1"/>
</dbReference>
<evidence type="ECO:0000256" key="3">
    <source>
        <dbReference type="ARBA" id="ARBA00022705"/>
    </source>
</evidence>
<dbReference type="CDD" id="cd04475">
    <property type="entry name" value="RPA1_DBD_B"/>
    <property type="match status" value="1"/>
</dbReference>
<sequence length="662" mass="72484">IQMATEACKQYAKDGKLTFSTGCIHAAFATPDEASENACIIQITNFKQDSSDTKSGFCGKMKIIDGAFEYHPVLFDVSLSEQLEKDKIISGKIGLDNAPIVAVHSMVPGNINLVSKKIPLVVTSYDLLVGDCPAVQFEKGKLIKYSGNPQDHWGFEKAKIDPVTVDVDVKPKSSASVPTPSVAAPVISRPVPVPAPSRVVPVQSAPMASRGAPPPTKAASGGNQNYTPIHAITPYLTKWRIKGMVSNKEELRTVKMKSGESKVFNFDVCDDAGKTIKLVAFGEVAERYYGMVHENQMLSIANAGVRQANKRFNNTGHDYELSINANSEVTPLKDTPAFTIAFTLDNAVKLSDLSKKSGELVNVLGCIDRVEPVNTFTSKTGGQFTKREISLIDQTGFVVNFVLWSEQAKNFPENTEGQPLGVKGAMVKEFNGGITIGTVSGTKFALTPNVPGMVELCEWYKNERGSMGQTQSLSSGTGSEGAFIRDLRLLGTAHALQLGRGEPTYMNVKGRITNIKSDTALYKSCASEGCSKKVTEQDDQYRCEKCGITTNQFKMTYMLQMEISDMTGSIWITLFGKNAEQVMGMNAEDLAEIKNNNPSEYEAHFDQLKFATRLFRVRAKSEVYNDEERVKYSGFNVDIPDYNKLNAAFDGVLQKLRELDTN</sequence>
<keyword evidence="8 11" id="KW-0539">Nucleus</keyword>
<evidence type="ECO:0000256" key="4">
    <source>
        <dbReference type="ARBA" id="ARBA00022723"/>
    </source>
</evidence>
<evidence type="ECO:0000256" key="11">
    <source>
        <dbReference type="RuleBase" id="RU364130"/>
    </source>
</evidence>
<feature type="domain" description="Replication factor A C-terminal" evidence="14">
    <location>
        <begin position="505"/>
        <end position="644"/>
    </location>
</feature>
<feature type="domain" description="Replication protein A OB" evidence="15">
    <location>
        <begin position="355"/>
        <end position="444"/>
    </location>
</feature>
<evidence type="ECO:0000259" key="14">
    <source>
        <dbReference type="Pfam" id="PF08646"/>
    </source>
</evidence>
<dbReference type="InterPro" id="IPR003871">
    <property type="entry name" value="RFA1B/D_OB_1st"/>
</dbReference>
<dbReference type="GO" id="GO:0006260">
    <property type="term" value="P:DNA replication"/>
    <property type="evidence" value="ECO:0007669"/>
    <property type="project" value="UniProtKB-KW"/>
</dbReference>
<dbReference type="Pfam" id="PF16900">
    <property type="entry name" value="REPA_OB_2"/>
    <property type="match status" value="1"/>
</dbReference>
<dbReference type="AlphaFoldDB" id="A0AAV5VL83"/>
<dbReference type="CDD" id="cd04474">
    <property type="entry name" value="RPA1_DBD_A"/>
    <property type="match status" value="1"/>
</dbReference>
<feature type="region of interest" description="Disordered" evidence="12">
    <location>
        <begin position="205"/>
        <end position="224"/>
    </location>
</feature>
<accession>A0AAV5VL83</accession>
<dbReference type="EMBL" id="BTSY01000003">
    <property type="protein sequence ID" value="GMT19139.1"/>
    <property type="molecule type" value="Genomic_DNA"/>
</dbReference>
<keyword evidence="6 11" id="KW-0862">Zinc</keyword>
<evidence type="ECO:0000256" key="6">
    <source>
        <dbReference type="ARBA" id="ARBA00022833"/>
    </source>
</evidence>
<comment type="subcellular location">
    <subcellularLocation>
        <location evidence="1 11">Nucleus</location>
    </subcellularLocation>
</comment>
<comment type="function">
    <text evidence="9 11">As part of the heterotrimeric replication protein A complex (RPA/RP-A), binds and stabilizes single-stranded DNA intermediates, that form during DNA replication or upon DNA stress. It prevents their reannealing and in parallel, recruits and activates different proteins and complexes involved in DNA metabolism. Thereby, it plays an essential role both in DNA replication and the cellular response to DNA damage.</text>
</comment>
<dbReference type="GO" id="GO:0003677">
    <property type="term" value="F:DNA binding"/>
    <property type="evidence" value="ECO:0007669"/>
    <property type="project" value="UniProtKB-KW"/>
</dbReference>
<organism evidence="16 17">
    <name type="scientific">Pristionchus fissidentatus</name>
    <dbReference type="NCBI Taxonomy" id="1538716"/>
    <lineage>
        <taxon>Eukaryota</taxon>
        <taxon>Metazoa</taxon>
        <taxon>Ecdysozoa</taxon>
        <taxon>Nematoda</taxon>
        <taxon>Chromadorea</taxon>
        <taxon>Rhabditida</taxon>
        <taxon>Rhabditina</taxon>
        <taxon>Diplogasteromorpha</taxon>
        <taxon>Diplogasteroidea</taxon>
        <taxon>Neodiplogasteridae</taxon>
        <taxon>Pristionchus</taxon>
    </lineage>
</organism>
<dbReference type="NCBIfam" id="TIGR00617">
    <property type="entry name" value="rpa1"/>
    <property type="match status" value="1"/>
</dbReference>
<dbReference type="GO" id="GO:0006281">
    <property type="term" value="P:DNA repair"/>
    <property type="evidence" value="ECO:0007669"/>
    <property type="project" value="InterPro"/>
</dbReference>
<dbReference type="FunFam" id="2.40.50.140:FF:000090">
    <property type="entry name" value="Replication protein A subunit"/>
    <property type="match status" value="1"/>
</dbReference>
<evidence type="ECO:0000259" key="15">
    <source>
        <dbReference type="Pfam" id="PF16900"/>
    </source>
</evidence>
<evidence type="ECO:0000256" key="9">
    <source>
        <dbReference type="ARBA" id="ARBA00058595"/>
    </source>
</evidence>
<dbReference type="Pfam" id="PF08646">
    <property type="entry name" value="Rep_fac-A_C"/>
    <property type="match status" value="1"/>
</dbReference>
<feature type="non-terminal residue" evidence="16">
    <location>
        <position position="1"/>
    </location>
</feature>
<dbReference type="GO" id="GO:0008270">
    <property type="term" value="F:zinc ion binding"/>
    <property type="evidence" value="ECO:0007669"/>
    <property type="project" value="UniProtKB-KW"/>
</dbReference>
<keyword evidence="17" id="KW-1185">Reference proteome</keyword>
<dbReference type="PANTHER" id="PTHR47165">
    <property type="entry name" value="OS03G0429900 PROTEIN"/>
    <property type="match status" value="1"/>
</dbReference>
<keyword evidence="7 11" id="KW-0238">DNA-binding</keyword>
<evidence type="ECO:0000256" key="8">
    <source>
        <dbReference type="ARBA" id="ARBA00023242"/>
    </source>
</evidence>
<evidence type="ECO:0000256" key="12">
    <source>
        <dbReference type="SAM" id="MobiDB-lite"/>
    </source>
</evidence>
<proteinExistence type="inferred from homology"/>
<feature type="domain" description="Replication protein A 70 kDa DNA-binding subunit B/D first OB fold" evidence="13">
    <location>
        <begin position="225"/>
        <end position="331"/>
    </location>
</feature>
<keyword evidence="5 11" id="KW-0863">Zinc-finger</keyword>
<comment type="caution">
    <text evidence="16">The sequence shown here is derived from an EMBL/GenBank/DDBJ whole genome shotgun (WGS) entry which is preliminary data.</text>
</comment>
<protein>
    <recommendedName>
        <fullName evidence="11">Replication protein A subunit</fullName>
    </recommendedName>
</protein>
<gene>
    <name evidence="16" type="ORF">PFISCL1PPCAC_10436</name>
</gene>
<evidence type="ECO:0000256" key="7">
    <source>
        <dbReference type="ARBA" id="ARBA00023125"/>
    </source>
</evidence>
<evidence type="ECO:0000256" key="10">
    <source>
        <dbReference type="ARBA" id="ARBA00062035"/>
    </source>
</evidence>
<dbReference type="InterPro" id="IPR047192">
    <property type="entry name" value="Euk_RPA1_DBD_C"/>
</dbReference>
<evidence type="ECO:0000256" key="5">
    <source>
        <dbReference type="ARBA" id="ARBA00022771"/>
    </source>
</evidence>
<reference evidence="16" key="1">
    <citation type="submission" date="2023-10" db="EMBL/GenBank/DDBJ databases">
        <title>Genome assembly of Pristionchus species.</title>
        <authorList>
            <person name="Yoshida K."/>
            <person name="Sommer R.J."/>
        </authorList>
    </citation>
    <scope>NUCLEOTIDE SEQUENCE</scope>
    <source>
        <strain evidence="16">RS5133</strain>
    </source>
</reference>
<evidence type="ECO:0000259" key="13">
    <source>
        <dbReference type="Pfam" id="PF02721"/>
    </source>
</evidence>
<evidence type="ECO:0000313" key="16">
    <source>
        <dbReference type="EMBL" id="GMT19139.1"/>
    </source>
</evidence>
<keyword evidence="3 11" id="KW-0235">DNA replication</keyword>
<comment type="subunit">
    <text evidence="10 11">Component of the heterotrimeric canonical replication protein A complex (RPA).</text>
</comment>
<dbReference type="PANTHER" id="PTHR47165:SF4">
    <property type="entry name" value="OS03G0429900 PROTEIN"/>
    <property type="match status" value="1"/>
</dbReference>